<sequence length="103" mass="10948">MSTQTANDDYGMPALIQSLDDLTFGLGGDLQRGEAYTLTSGTLLRLLAGPIIYLDTSYDVPCKALTKPKMLVPGSFRNFHHAAHAPGCPFAKPAAAGPREAKL</sequence>
<gene>
    <name evidence="1" type="ORF">C8F04DRAFT_1260473</name>
</gene>
<comment type="caution">
    <text evidence="1">The sequence shown here is derived from an EMBL/GenBank/DDBJ whole genome shotgun (WGS) entry which is preliminary data.</text>
</comment>
<proteinExistence type="predicted"/>
<protein>
    <submittedName>
        <fullName evidence="1">Uncharacterized protein</fullName>
    </submittedName>
</protein>
<organism evidence="1 2">
    <name type="scientific">Mycena alexandri</name>
    <dbReference type="NCBI Taxonomy" id="1745969"/>
    <lineage>
        <taxon>Eukaryota</taxon>
        <taxon>Fungi</taxon>
        <taxon>Dikarya</taxon>
        <taxon>Basidiomycota</taxon>
        <taxon>Agaricomycotina</taxon>
        <taxon>Agaricomycetes</taxon>
        <taxon>Agaricomycetidae</taxon>
        <taxon>Agaricales</taxon>
        <taxon>Marasmiineae</taxon>
        <taxon>Mycenaceae</taxon>
        <taxon>Mycena</taxon>
    </lineage>
</organism>
<name>A0AAD6SV26_9AGAR</name>
<dbReference type="AlphaFoldDB" id="A0AAD6SV26"/>
<reference evidence="1" key="1">
    <citation type="submission" date="2023-03" db="EMBL/GenBank/DDBJ databases">
        <title>Massive genome expansion in bonnet fungi (Mycena s.s.) driven by repeated elements and novel gene families across ecological guilds.</title>
        <authorList>
            <consortium name="Lawrence Berkeley National Laboratory"/>
            <person name="Harder C.B."/>
            <person name="Miyauchi S."/>
            <person name="Viragh M."/>
            <person name="Kuo A."/>
            <person name="Thoen E."/>
            <person name="Andreopoulos B."/>
            <person name="Lu D."/>
            <person name="Skrede I."/>
            <person name="Drula E."/>
            <person name="Henrissat B."/>
            <person name="Morin E."/>
            <person name="Kohler A."/>
            <person name="Barry K."/>
            <person name="LaButti K."/>
            <person name="Morin E."/>
            <person name="Salamov A."/>
            <person name="Lipzen A."/>
            <person name="Mereny Z."/>
            <person name="Hegedus B."/>
            <person name="Baldrian P."/>
            <person name="Stursova M."/>
            <person name="Weitz H."/>
            <person name="Taylor A."/>
            <person name="Grigoriev I.V."/>
            <person name="Nagy L.G."/>
            <person name="Martin F."/>
            <person name="Kauserud H."/>
        </authorList>
    </citation>
    <scope>NUCLEOTIDE SEQUENCE</scope>
    <source>
        <strain evidence="1">CBHHK200</strain>
    </source>
</reference>
<evidence type="ECO:0000313" key="2">
    <source>
        <dbReference type="Proteomes" id="UP001218188"/>
    </source>
</evidence>
<dbReference type="EMBL" id="JARJCM010000061">
    <property type="protein sequence ID" value="KAJ7033977.1"/>
    <property type="molecule type" value="Genomic_DNA"/>
</dbReference>
<accession>A0AAD6SV26</accession>
<keyword evidence="2" id="KW-1185">Reference proteome</keyword>
<evidence type="ECO:0000313" key="1">
    <source>
        <dbReference type="EMBL" id="KAJ7033977.1"/>
    </source>
</evidence>
<dbReference type="Proteomes" id="UP001218188">
    <property type="component" value="Unassembled WGS sequence"/>
</dbReference>